<keyword evidence="1" id="KW-0472">Membrane</keyword>
<name>A0ABR9MVP5_9MICO</name>
<proteinExistence type="predicted"/>
<dbReference type="RefSeq" id="WP_192862038.1">
    <property type="nucleotide sequence ID" value="NZ_JADAQT010000065.1"/>
</dbReference>
<feature type="transmembrane region" description="Helical" evidence="1">
    <location>
        <begin position="12"/>
        <end position="32"/>
    </location>
</feature>
<keyword evidence="3" id="KW-1185">Reference proteome</keyword>
<protein>
    <submittedName>
        <fullName evidence="2">Uncharacterized protein</fullName>
    </submittedName>
</protein>
<evidence type="ECO:0000313" key="2">
    <source>
        <dbReference type="EMBL" id="MBE1875465.1"/>
    </source>
</evidence>
<keyword evidence="1" id="KW-1133">Transmembrane helix</keyword>
<dbReference type="EMBL" id="JADAQT010000065">
    <property type="protein sequence ID" value="MBE1875465.1"/>
    <property type="molecule type" value="Genomic_DNA"/>
</dbReference>
<evidence type="ECO:0000256" key="1">
    <source>
        <dbReference type="SAM" id="Phobius"/>
    </source>
</evidence>
<feature type="transmembrane region" description="Helical" evidence="1">
    <location>
        <begin position="108"/>
        <end position="129"/>
    </location>
</feature>
<feature type="transmembrane region" description="Helical" evidence="1">
    <location>
        <begin position="52"/>
        <end position="71"/>
    </location>
</feature>
<sequence length="141" mass="15100">MADRQTPAREVTIRTALTVMGALTAFPVLSLVDPTQLESYGVVDPDPIVLTLLQHRGVFQLLLGAALVWSAFRPDVRVPVAIGAITSKGVALALTVSRPEVLAESSAVAMVFDPICIVLLTALLVDTAVRRRRRTRESVAA</sequence>
<keyword evidence="1" id="KW-0812">Transmembrane</keyword>
<evidence type="ECO:0000313" key="3">
    <source>
        <dbReference type="Proteomes" id="UP000625527"/>
    </source>
</evidence>
<dbReference type="Proteomes" id="UP000625527">
    <property type="component" value="Unassembled WGS sequence"/>
</dbReference>
<organism evidence="2 3">
    <name type="scientific">Myceligenerans pegani</name>
    <dbReference type="NCBI Taxonomy" id="2776917"/>
    <lineage>
        <taxon>Bacteria</taxon>
        <taxon>Bacillati</taxon>
        <taxon>Actinomycetota</taxon>
        <taxon>Actinomycetes</taxon>
        <taxon>Micrococcales</taxon>
        <taxon>Promicromonosporaceae</taxon>
        <taxon>Myceligenerans</taxon>
    </lineage>
</organism>
<gene>
    <name evidence="2" type="ORF">IHE71_07070</name>
</gene>
<reference evidence="2 3" key="1">
    <citation type="submission" date="2020-10" db="EMBL/GenBank/DDBJ databases">
        <title>Myceligenerans pegani sp. nov., an endophytic actinomycete isolated from Peganum harmala L. in Xinjiang, China.</title>
        <authorList>
            <person name="Xin L."/>
        </authorList>
    </citation>
    <scope>NUCLEOTIDE SEQUENCE [LARGE SCALE GENOMIC DNA]</scope>
    <source>
        <strain evidence="2 3">TRM65318</strain>
    </source>
</reference>
<accession>A0ABR9MVP5</accession>
<feature type="transmembrane region" description="Helical" evidence="1">
    <location>
        <begin position="78"/>
        <end position="96"/>
    </location>
</feature>
<comment type="caution">
    <text evidence="2">The sequence shown here is derived from an EMBL/GenBank/DDBJ whole genome shotgun (WGS) entry which is preliminary data.</text>
</comment>